<gene>
    <name evidence="1" type="ORF">V6N11_035471</name>
</gene>
<name>A0ABR2R0C1_9ROSI</name>
<dbReference type="Proteomes" id="UP001396334">
    <property type="component" value="Unassembled WGS sequence"/>
</dbReference>
<evidence type="ECO:0000313" key="2">
    <source>
        <dbReference type="Proteomes" id="UP001396334"/>
    </source>
</evidence>
<dbReference type="EMBL" id="JBBPBN010000029">
    <property type="protein sequence ID" value="KAK9006433.1"/>
    <property type="molecule type" value="Genomic_DNA"/>
</dbReference>
<keyword evidence="2" id="KW-1185">Reference proteome</keyword>
<accession>A0ABR2R0C1</accession>
<organism evidence="1 2">
    <name type="scientific">Hibiscus sabdariffa</name>
    <name type="common">roselle</name>
    <dbReference type="NCBI Taxonomy" id="183260"/>
    <lineage>
        <taxon>Eukaryota</taxon>
        <taxon>Viridiplantae</taxon>
        <taxon>Streptophyta</taxon>
        <taxon>Embryophyta</taxon>
        <taxon>Tracheophyta</taxon>
        <taxon>Spermatophyta</taxon>
        <taxon>Magnoliopsida</taxon>
        <taxon>eudicotyledons</taxon>
        <taxon>Gunneridae</taxon>
        <taxon>Pentapetalae</taxon>
        <taxon>rosids</taxon>
        <taxon>malvids</taxon>
        <taxon>Malvales</taxon>
        <taxon>Malvaceae</taxon>
        <taxon>Malvoideae</taxon>
        <taxon>Hibiscus</taxon>
    </lineage>
</organism>
<protein>
    <submittedName>
        <fullName evidence="1">Uncharacterized protein</fullName>
    </submittedName>
</protein>
<sequence length="72" mass="8031">MSDVIFKFYVLVVYLQMSFIAKHPFLRVVLVKFDAFGGAIGSLRSCFCFKASLLPLSIDLLSAEVDAALRKL</sequence>
<evidence type="ECO:0000313" key="1">
    <source>
        <dbReference type="EMBL" id="KAK9006433.1"/>
    </source>
</evidence>
<proteinExistence type="predicted"/>
<reference evidence="1 2" key="1">
    <citation type="journal article" date="2024" name="G3 (Bethesda)">
        <title>Genome assembly of Hibiscus sabdariffa L. provides insights into metabolisms of medicinal natural products.</title>
        <authorList>
            <person name="Kim T."/>
        </authorList>
    </citation>
    <scope>NUCLEOTIDE SEQUENCE [LARGE SCALE GENOMIC DNA]</scope>
    <source>
        <strain evidence="1">TK-2024</strain>
        <tissue evidence="1">Old leaves</tissue>
    </source>
</reference>
<comment type="caution">
    <text evidence="1">The sequence shown here is derived from an EMBL/GenBank/DDBJ whole genome shotgun (WGS) entry which is preliminary data.</text>
</comment>